<dbReference type="GO" id="GO:0005840">
    <property type="term" value="C:ribosome"/>
    <property type="evidence" value="ECO:0007669"/>
    <property type="project" value="EnsemblFungi"/>
</dbReference>
<keyword evidence="2" id="KW-0396">Initiation factor</keyword>
<dbReference type="SUPFAM" id="SSF100966">
    <property type="entry name" value="Translation initiation factor 2 beta, aIF2beta, N-terminal domain"/>
    <property type="match status" value="1"/>
</dbReference>
<dbReference type="EMBL" id="MCGO01000013">
    <property type="protein sequence ID" value="ORY47733.1"/>
    <property type="molecule type" value="Genomic_DNA"/>
</dbReference>
<dbReference type="GO" id="GO:0016282">
    <property type="term" value="C:eukaryotic 43S preinitiation complex"/>
    <property type="evidence" value="ECO:0007669"/>
    <property type="project" value="EnsemblFungi"/>
</dbReference>
<sequence length="222" mass="24972">MLKKEKQDEADAAGDDGDDLNGDENDANEDIYGNPTNDDDDDNDASNNNDEAGDEIWLGTTRDYTYAELLSRVFRIIRQNNPDLIGEKKKYTLVPPQVMKEGTKKSIFANVVDIARRMRREPDHLIQYLFSELGTSGSIDGAQRLVMKGRFQQKHIENVLKRYIVEYVTCKTCRSGDTILTKENRLFFLQCQSCGSTKSVSAIKTGFLAQATKRSAMRNAAA</sequence>
<comment type="caution">
    <text evidence="6">The sequence shown here is derived from an EMBL/GenBank/DDBJ whole genome shotgun (WGS) entry which is preliminary data.</text>
</comment>
<dbReference type="GO" id="GO:0043614">
    <property type="term" value="C:multi-eIF complex"/>
    <property type="evidence" value="ECO:0007669"/>
    <property type="project" value="EnsemblFungi"/>
</dbReference>
<dbReference type="InterPro" id="IPR045196">
    <property type="entry name" value="IF2/IF5"/>
</dbReference>
<name>A0A1Y2CL55_9FUNG</name>
<feature type="region of interest" description="Disordered" evidence="4">
    <location>
        <begin position="1"/>
        <end position="54"/>
    </location>
</feature>
<dbReference type="InterPro" id="IPR002735">
    <property type="entry name" value="Transl_init_fac_IF2/IF5_dom"/>
</dbReference>
<keyword evidence="3" id="KW-0648">Protein biosynthesis</keyword>
<dbReference type="GO" id="GO:0031369">
    <property type="term" value="F:translation initiation factor binding"/>
    <property type="evidence" value="ECO:0007669"/>
    <property type="project" value="EnsemblFungi"/>
</dbReference>
<accession>A0A1Y2CL55</accession>
<evidence type="ECO:0000259" key="5">
    <source>
        <dbReference type="SMART" id="SM00653"/>
    </source>
</evidence>
<dbReference type="STRING" id="329046.A0A1Y2CL55"/>
<dbReference type="InterPro" id="IPR016189">
    <property type="entry name" value="Transl_init_fac_IF2/IF5_N"/>
</dbReference>
<reference evidence="6 7" key="1">
    <citation type="submission" date="2016-07" db="EMBL/GenBank/DDBJ databases">
        <title>Pervasive Adenine N6-methylation of Active Genes in Fungi.</title>
        <authorList>
            <consortium name="DOE Joint Genome Institute"/>
            <person name="Mondo S.J."/>
            <person name="Dannebaum R.O."/>
            <person name="Kuo R.C."/>
            <person name="Labutti K."/>
            <person name="Haridas S."/>
            <person name="Kuo A."/>
            <person name="Salamov A."/>
            <person name="Ahrendt S.R."/>
            <person name="Lipzen A."/>
            <person name="Sullivan W."/>
            <person name="Andreopoulos W.B."/>
            <person name="Clum A."/>
            <person name="Lindquist E."/>
            <person name="Daum C."/>
            <person name="Ramamoorthy G.K."/>
            <person name="Gryganskyi A."/>
            <person name="Culley D."/>
            <person name="Magnuson J.K."/>
            <person name="James T.Y."/>
            <person name="O'Malley M.A."/>
            <person name="Stajich J.E."/>
            <person name="Spatafora J.W."/>
            <person name="Visel A."/>
            <person name="Grigoriev I.V."/>
        </authorList>
    </citation>
    <scope>NUCLEOTIDE SEQUENCE [LARGE SCALE GENOMIC DNA]</scope>
    <source>
        <strain evidence="6 7">JEL800</strain>
    </source>
</reference>
<organism evidence="6 7">
    <name type="scientific">Rhizoclosmatium globosum</name>
    <dbReference type="NCBI Taxonomy" id="329046"/>
    <lineage>
        <taxon>Eukaryota</taxon>
        <taxon>Fungi</taxon>
        <taxon>Fungi incertae sedis</taxon>
        <taxon>Chytridiomycota</taxon>
        <taxon>Chytridiomycota incertae sedis</taxon>
        <taxon>Chytridiomycetes</taxon>
        <taxon>Chytridiales</taxon>
        <taxon>Chytriomycetaceae</taxon>
        <taxon>Rhizoclosmatium</taxon>
    </lineage>
</organism>
<dbReference type="GO" id="GO:0003729">
    <property type="term" value="F:mRNA binding"/>
    <property type="evidence" value="ECO:0007669"/>
    <property type="project" value="EnsemblFungi"/>
</dbReference>
<dbReference type="SMART" id="SM00653">
    <property type="entry name" value="eIF2B_5"/>
    <property type="match status" value="1"/>
</dbReference>
<evidence type="ECO:0000256" key="1">
    <source>
        <dbReference type="ARBA" id="ARBA00010397"/>
    </source>
</evidence>
<evidence type="ECO:0000313" key="6">
    <source>
        <dbReference type="EMBL" id="ORY47733.1"/>
    </source>
</evidence>
<proteinExistence type="inferred from homology"/>
<dbReference type="InterPro" id="IPR016190">
    <property type="entry name" value="Transl_init_fac_IF2/IF5_Zn-bd"/>
</dbReference>
<keyword evidence="7" id="KW-1185">Reference proteome</keyword>
<protein>
    <recommendedName>
        <fullName evidence="5">Translation initiation factor IF2/IF5 domain-containing protein</fullName>
    </recommendedName>
</protein>
<dbReference type="SUPFAM" id="SSF75689">
    <property type="entry name" value="Zinc-binding domain of translation initiation factor 2 beta"/>
    <property type="match status" value="1"/>
</dbReference>
<evidence type="ECO:0000256" key="4">
    <source>
        <dbReference type="SAM" id="MobiDB-lite"/>
    </source>
</evidence>
<dbReference type="GO" id="GO:0005850">
    <property type="term" value="C:eukaryotic translation initiation factor 2 complex"/>
    <property type="evidence" value="ECO:0007669"/>
    <property type="project" value="EnsemblFungi"/>
</dbReference>
<gene>
    <name evidence="6" type="ORF">BCR33DRAFT_77650</name>
</gene>
<comment type="similarity">
    <text evidence="1">Belongs to the eIF-2-beta/eIF-5 family.</text>
</comment>
<dbReference type="GO" id="GO:0003743">
    <property type="term" value="F:translation initiation factor activity"/>
    <property type="evidence" value="ECO:0007669"/>
    <property type="project" value="UniProtKB-KW"/>
</dbReference>
<dbReference type="PANTHER" id="PTHR23001:SF3">
    <property type="entry name" value="EUKARYOTIC TRANSLATION INITIATION FACTOR 2 SUBUNIT 2"/>
    <property type="match status" value="1"/>
</dbReference>
<dbReference type="AlphaFoldDB" id="A0A1Y2CL55"/>
<evidence type="ECO:0000256" key="2">
    <source>
        <dbReference type="ARBA" id="ARBA00022540"/>
    </source>
</evidence>
<dbReference type="PANTHER" id="PTHR23001">
    <property type="entry name" value="EUKARYOTIC TRANSLATION INITIATION FACTOR"/>
    <property type="match status" value="1"/>
</dbReference>
<evidence type="ECO:0000256" key="3">
    <source>
        <dbReference type="ARBA" id="ARBA00022917"/>
    </source>
</evidence>
<evidence type="ECO:0000313" key="7">
    <source>
        <dbReference type="Proteomes" id="UP000193642"/>
    </source>
</evidence>
<dbReference type="Proteomes" id="UP000193642">
    <property type="component" value="Unassembled WGS sequence"/>
</dbReference>
<feature type="compositionally biased region" description="Acidic residues" evidence="4">
    <location>
        <begin position="10"/>
        <end position="29"/>
    </location>
</feature>
<dbReference type="GO" id="GO:0001731">
    <property type="term" value="P:formation of translation preinitiation complex"/>
    <property type="evidence" value="ECO:0007669"/>
    <property type="project" value="EnsemblFungi"/>
</dbReference>
<dbReference type="Gene3D" id="3.30.30.170">
    <property type="match status" value="1"/>
</dbReference>
<dbReference type="OrthoDB" id="10255414at2759"/>
<dbReference type="GO" id="GO:0005525">
    <property type="term" value="F:GTP binding"/>
    <property type="evidence" value="ECO:0007669"/>
    <property type="project" value="EnsemblFungi"/>
</dbReference>
<dbReference type="GO" id="GO:1990856">
    <property type="term" value="F:methionyl-initiator methionine tRNA binding"/>
    <property type="evidence" value="ECO:0007669"/>
    <property type="project" value="EnsemblFungi"/>
</dbReference>
<dbReference type="FunFam" id="3.30.30.170:FF:000001">
    <property type="entry name" value="Eukaryotic translation initiation factor 2 subunit"/>
    <property type="match status" value="1"/>
</dbReference>
<feature type="domain" description="Translation initiation factor IF2/IF5" evidence="5">
    <location>
        <begin position="88"/>
        <end position="197"/>
    </location>
</feature>
<dbReference type="Pfam" id="PF01873">
    <property type="entry name" value="eIF-5_eIF-2B"/>
    <property type="match status" value="1"/>
</dbReference>